<dbReference type="InterPro" id="IPR040464">
    <property type="entry name" value="InsP(3)kin_ATP-grasp"/>
</dbReference>
<evidence type="ECO:0000256" key="9">
    <source>
        <dbReference type="ARBA" id="ARBA00022777"/>
    </source>
</evidence>
<evidence type="ECO:0000256" key="5">
    <source>
        <dbReference type="ARBA" id="ARBA00011245"/>
    </source>
</evidence>
<dbReference type="Gene3D" id="3.30.470.20">
    <property type="entry name" value="ATP-grasp fold, B domain"/>
    <property type="match status" value="1"/>
</dbReference>
<dbReference type="GO" id="GO:0032957">
    <property type="term" value="P:inositol trisphosphate metabolic process"/>
    <property type="evidence" value="ECO:0007669"/>
    <property type="project" value="InterPro"/>
</dbReference>
<dbReference type="EMBL" id="JACMSC010000016">
    <property type="protein sequence ID" value="KAG6480711.1"/>
    <property type="molecule type" value="Genomic_DNA"/>
</dbReference>
<comment type="catalytic activity">
    <reaction evidence="2">
        <text>1D-myo-inositol 1,3,4-trisphosphate + ATP = 1D-myo-inositol 1,3,4,5-tetrakisphosphate + ADP + H(+)</text>
        <dbReference type="Rhea" id="RHEA:13253"/>
        <dbReference type="ChEBI" id="CHEBI:15378"/>
        <dbReference type="ChEBI" id="CHEBI:30616"/>
        <dbReference type="ChEBI" id="CHEBI:57895"/>
        <dbReference type="ChEBI" id="CHEBI:58414"/>
        <dbReference type="ChEBI" id="CHEBI:456216"/>
        <dbReference type="EC" id="2.7.1.159"/>
    </reaction>
</comment>
<dbReference type="PANTHER" id="PTHR14217:SF24">
    <property type="entry name" value="INOSITOL-TETRAKISPHOSPHATE 1-KINASE 1"/>
    <property type="match status" value="1"/>
</dbReference>
<comment type="subunit">
    <text evidence="5">Monomer.</text>
</comment>
<comment type="caution">
    <text evidence="14">The sequence shown here is derived from an EMBL/GenBank/DDBJ whole genome shotgun (WGS) entry which is preliminary data.</text>
</comment>
<evidence type="ECO:0000313" key="14">
    <source>
        <dbReference type="EMBL" id="KAG6480711.1"/>
    </source>
</evidence>
<keyword evidence="9" id="KW-0418">Kinase</keyword>
<evidence type="ECO:0008006" key="16">
    <source>
        <dbReference type="Google" id="ProtNLM"/>
    </source>
</evidence>
<evidence type="ECO:0000256" key="3">
    <source>
        <dbReference type="ARBA" id="ARBA00001946"/>
    </source>
</evidence>
<dbReference type="FunFam" id="3.30.470.20:FF:000056">
    <property type="entry name" value="Inositol-tetrakisphosphate 1-kinase"/>
    <property type="match status" value="1"/>
</dbReference>
<evidence type="ECO:0000259" key="13">
    <source>
        <dbReference type="Pfam" id="PF17927"/>
    </source>
</evidence>
<dbReference type="GO" id="GO:0052725">
    <property type="term" value="F:inositol-1,3,4-trisphosphate 6-kinase activity"/>
    <property type="evidence" value="ECO:0007669"/>
    <property type="project" value="InterPro"/>
</dbReference>
<evidence type="ECO:0000256" key="6">
    <source>
        <dbReference type="ARBA" id="ARBA00022679"/>
    </source>
</evidence>
<organism evidence="14 15">
    <name type="scientific">Zingiber officinale</name>
    <name type="common">Ginger</name>
    <name type="synonym">Amomum zingiber</name>
    <dbReference type="NCBI Taxonomy" id="94328"/>
    <lineage>
        <taxon>Eukaryota</taxon>
        <taxon>Viridiplantae</taxon>
        <taxon>Streptophyta</taxon>
        <taxon>Embryophyta</taxon>
        <taxon>Tracheophyta</taxon>
        <taxon>Spermatophyta</taxon>
        <taxon>Magnoliopsida</taxon>
        <taxon>Liliopsida</taxon>
        <taxon>Zingiberales</taxon>
        <taxon>Zingiberaceae</taxon>
        <taxon>Zingiber</taxon>
    </lineage>
</organism>
<sequence length="425" mass="47342">MLVLLPSNRQRTACGPPRRSAFGWEARGSLRINSFRMRHHFSVGAKAEESPRVTAPPPTRRRAIKIRATPAVPSSTSPARIPRPIDSFLSLIRLSLLAMAENPRRFSVGYALAPKKQQSFIQPSLVDLARQRGIDLAPIDTSRPLADQGPFDCVLHKLYGEEWNGQLENFAARNPSVPIVDPPQAIERLHNRISMLQVVSELEIPQERETFGIPSQVVIYDSAALSNSGVVGALRFPVIAKPLVADGSAKSHKMSLVFHRDGLLKLKPPLVLQEFVNHGGVIFKVYVVGDYVQCVRRKSLPDVSEDKLESAEGAVTFSQVSNLTAQDPTEVEYYMHLDEAEMPPLSFVTEIARGLRRATGLHLFNFDVIRDVKVGNHYLVIDINYFPGYAKMPYYEKALTDFFWDVVHEKKGQGAGDVAIGNEEK</sequence>
<keyword evidence="15" id="KW-1185">Reference proteome</keyword>
<keyword evidence="8" id="KW-0547">Nucleotide-binding</keyword>
<dbReference type="GO" id="GO:0000287">
    <property type="term" value="F:magnesium ion binding"/>
    <property type="evidence" value="ECO:0007669"/>
    <property type="project" value="InterPro"/>
</dbReference>
<keyword evidence="10" id="KW-0067">ATP-binding</keyword>
<evidence type="ECO:0000256" key="4">
    <source>
        <dbReference type="ARBA" id="ARBA00009601"/>
    </source>
</evidence>
<feature type="domain" description="Inositol-tetrakisphosphate 1-kinase N-terminal" evidence="13">
    <location>
        <begin position="108"/>
        <end position="186"/>
    </location>
</feature>
<dbReference type="GO" id="GO:0047325">
    <property type="term" value="F:inositol-3,4,5,6-tetrakisphosphate 1-kinase activity"/>
    <property type="evidence" value="ECO:0007669"/>
    <property type="project" value="InterPro"/>
</dbReference>
<keyword evidence="6" id="KW-0808">Transferase</keyword>
<evidence type="ECO:0000256" key="1">
    <source>
        <dbReference type="ARBA" id="ARBA00000399"/>
    </source>
</evidence>
<dbReference type="AlphaFoldDB" id="A0A8J5F9A4"/>
<comment type="catalytic activity">
    <reaction evidence="1">
        <text>1D-myo-inositol 1,3,4-trisphosphate + ATP = 1D-myo-inositol 1,3,4,6-tetrakisphosphate + ADP + H(+)</text>
        <dbReference type="Rhea" id="RHEA:20940"/>
        <dbReference type="ChEBI" id="CHEBI:15378"/>
        <dbReference type="ChEBI" id="CHEBI:30616"/>
        <dbReference type="ChEBI" id="CHEBI:57660"/>
        <dbReference type="ChEBI" id="CHEBI:58414"/>
        <dbReference type="ChEBI" id="CHEBI:456216"/>
        <dbReference type="EC" id="2.7.1.159"/>
    </reaction>
</comment>
<evidence type="ECO:0000256" key="11">
    <source>
        <dbReference type="ARBA" id="ARBA00022842"/>
    </source>
</evidence>
<proteinExistence type="inferred from homology"/>
<name>A0A8J5F9A4_ZINOF</name>
<evidence type="ECO:0000256" key="2">
    <source>
        <dbReference type="ARBA" id="ARBA00000680"/>
    </source>
</evidence>
<dbReference type="Pfam" id="PF05770">
    <property type="entry name" value="Ins134_P3_kin"/>
    <property type="match status" value="1"/>
</dbReference>
<feature type="domain" description="Inositol 1,3,4-trisphosphate 5/6-kinase ATP-grasp" evidence="12">
    <location>
        <begin position="207"/>
        <end position="405"/>
    </location>
</feature>
<dbReference type="Proteomes" id="UP000734854">
    <property type="component" value="Unassembled WGS sequence"/>
</dbReference>
<dbReference type="GO" id="GO:0052726">
    <property type="term" value="F:inositol-1,3,4-trisphosphate 5-kinase activity"/>
    <property type="evidence" value="ECO:0007669"/>
    <property type="project" value="InterPro"/>
</dbReference>
<evidence type="ECO:0000256" key="7">
    <source>
        <dbReference type="ARBA" id="ARBA00022723"/>
    </source>
</evidence>
<keyword evidence="11" id="KW-0460">Magnesium</keyword>
<evidence type="ECO:0000256" key="8">
    <source>
        <dbReference type="ARBA" id="ARBA00022741"/>
    </source>
</evidence>
<accession>A0A8J5F9A4</accession>
<dbReference type="GO" id="GO:0005524">
    <property type="term" value="F:ATP binding"/>
    <property type="evidence" value="ECO:0007669"/>
    <property type="project" value="UniProtKB-KW"/>
</dbReference>
<gene>
    <name evidence="14" type="ORF">ZIOFF_057296</name>
</gene>
<dbReference type="InterPro" id="IPR008656">
    <property type="entry name" value="Inositol_tetrakis-P_1-kinase"/>
</dbReference>
<comment type="similarity">
    <text evidence="4">Belongs to the ITPK1 family.</text>
</comment>
<dbReference type="GO" id="GO:0005737">
    <property type="term" value="C:cytoplasm"/>
    <property type="evidence" value="ECO:0007669"/>
    <property type="project" value="TreeGrafter"/>
</dbReference>
<protein>
    <recommendedName>
        <fullName evidence="16">Inositol-tetrakisphosphate 1-kinase</fullName>
    </recommendedName>
</protein>
<dbReference type="PANTHER" id="PTHR14217">
    <property type="entry name" value="INOSITOL-TETRAKISPHOSPHATE 1-KINASE"/>
    <property type="match status" value="1"/>
</dbReference>
<keyword evidence="7" id="KW-0479">Metal-binding</keyword>
<evidence type="ECO:0000313" key="15">
    <source>
        <dbReference type="Proteomes" id="UP000734854"/>
    </source>
</evidence>
<dbReference type="InterPro" id="IPR041429">
    <property type="entry name" value="ITPK1_N"/>
</dbReference>
<evidence type="ECO:0000259" key="12">
    <source>
        <dbReference type="Pfam" id="PF05770"/>
    </source>
</evidence>
<reference evidence="14 15" key="1">
    <citation type="submission" date="2020-08" db="EMBL/GenBank/DDBJ databases">
        <title>Plant Genome Project.</title>
        <authorList>
            <person name="Zhang R.-G."/>
        </authorList>
    </citation>
    <scope>NUCLEOTIDE SEQUENCE [LARGE SCALE GENOMIC DNA]</scope>
    <source>
        <tissue evidence="14">Rhizome</tissue>
    </source>
</reference>
<evidence type="ECO:0000256" key="10">
    <source>
        <dbReference type="ARBA" id="ARBA00022840"/>
    </source>
</evidence>
<comment type="cofactor">
    <cofactor evidence="3">
        <name>Mg(2+)</name>
        <dbReference type="ChEBI" id="CHEBI:18420"/>
    </cofactor>
</comment>
<dbReference type="Pfam" id="PF17927">
    <property type="entry name" value="Ins134_P3_kin_N"/>
    <property type="match status" value="1"/>
</dbReference>
<dbReference type="SUPFAM" id="SSF56059">
    <property type="entry name" value="Glutathione synthetase ATP-binding domain-like"/>
    <property type="match status" value="1"/>
</dbReference>